<proteinExistence type="predicted"/>
<reference evidence="2" key="1">
    <citation type="journal article" date="2020" name="Nature">
        <title>Giant virus diversity and host interactions through global metagenomics.</title>
        <authorList>
            <person name="Schulz F."/>
            <person name="Roux S."/>
            <person name="Paez-Espino D."/>
            <person name="Jungbluth S."/>
            <person name="Walsh D.A."/>
            <person name="Denef V.J."/>
            <person name="McMahon K.D."/>
            <person name="Konstantinidis K.T."/>
            <person name="Eloe-Fadrosh E.A."/>
            <person name="Kyrpides N.C."/>
            <person name="Woyke T."/>
        </authorList>
    </citation>
    <scope>NUCLEOTIDE SEQUENCE</scope>
    <source>
        <strain evidence="2">GVMAG-S-1101165-79</strain>
    </source>
</reference>
<keyword evidence="1" id="KW-0472">Membrane</keyword>
<keyword evidence="1" id="KW-1133">Transmembrane helix</keyword>
<sequence length="152" mass="16690">MESFSSLFKKQHIGELVLAILFIIYLILGLKTPEPIASLVDSLVGKIVIFIIVIYLFNYANPILAVLSLFVAFDLIRRSSAATGIDALQKYGPSEEKKSSQFTAFNQFPYTLEQEVVAKMAPIAKSGCSISQCSYKPLLDNIHDASPLNGSN</sequence>
<feature type="transmembrane region" description="Helical" evidence="1">
    <location>
        <begin position="12"/>
        <end position="28"/>
    </location>
</feature>
<organism evidence="2">
    <name type="scientific">viral metagenome</name>
    <dbReference type="NCBI Taxonomy" id="1070528"/>
    <lineage>
        <taxon>unclassified sequences</taxon>
        <taxon>metagenomes</taxon>
        <taxon>organismal metagenomes</taxon>
    </lineage>
</organism>
<accession>A0A6C0AQN1</accession>
<evidence type="ECO:0000256" key="1">
    <source>
        <dbReference type="SAM" id="Phobius"/>
    </source>
</evidence>
<feature type="transmembrane region" description="Helical" evidence="1">
    <location>
        <begin position="48"/>
        <end position="73"/>
    </location>
</feature>
<name>A0A6C0AQN1_9ZZZZ</name>
<dbReference type="AlphaFoldDB" id="A0A6C0AQN1"/>
<keyword evidence="1" id="KW-0812">Transmembrane</keyword>
<protein>
    <submittedName>
        <fullName evidence="2">Uncharacterized protein</fullName>
    </submittedName>
</protein>
<dbReference type="EMBL" id="MN740762">
    <property type="protein sequence ID" value="QHS82012.1"/>
    <property type="molecule type" value="Genomic_DNA"/>
</dbReference>
<evidence type="ECO:0000313" key="2">
    <source>
        <dbReference type="EMBL" id="QHS82012.1"/>
    </source>
</evidence>